<dbReference type="RefSeq" id="WP_127722892.1">
    <property type="nucleotide sequence ID" value="NZ_RLIH01000001.1"/>
</dbReference>
<feature type="domain" description="HNH nuclease" evidence="5">
    <location>
        <begin position="53"/>
        <end position="106"/>
    </location>
</feature>
<gene>
    <name evidence="6" type="ORF">EF514_00955</name>
</gene>
<dbReference type="GO" id="GO:0005829">
    <property type="term" value="C:cytosol"/>
    <property type="evidence" value="ECO:0007669"/>
    <property type="project" value="TreeGrafter"/>
</dbReference>
<dbReference type="GO" id="GO:0003676">
    <property type="term" value="F:nucleic acid binding"/>
    <property type="evidence" value="ECO:0007669"/>
    <property type="project" value="InterPro"/>
</dbReference>
<comment type="caution">
    <text evidence="6">The sequence shown here is derived from an EMBL/GenBank/DDBJ whole genome shotgun (WGS) entry which is preliminary data.</text>
</comment>
<dbReference type="Gene3D" id="1.10.30.50">
    <property type="match status" value="1"/>
</dbReference>
<keyword evidence="1" id="KW-0540">Nuclease</keyword>
<evidence type="ECO:0000256" key="4">
    <source>
        <dbReference type="ARBA" id="ARBA00040194"/>
    </source>
</evidence>
<dbReference type="PANTHER" id="PTHR41286:SF1">
    <property type="entry name" value="HNH NUCLEASE YAJD-RELATED"/>
    <property type="match status" value="1"/>
</dbReference>
<evidence type="ECO:0000259" key="5">
    <source>
        <dbReference type="SMART" id="SM00507"/>
    </source>
</evidence>
<evidence type="ECO:0000256" key="2">
    <source>
        <dbReference type="ARBA" id="ARBA00022801"/>
    </source>
</evidence>
<organism evidence="6 7">
    <name type="scientific">Anaerosphaera multitolerans</name>
    <dbReference type="NCBI Taxonomy" id="2487351"/>
    <lineage>
        <taxon>Bacteria</taxon>
        <taxon>Bacillati</taxon>
        <taxon>Bacillota</taxon>
        <taxon>Tissierellia</taxon>
        <taxon>Tissierellales</taxon>
        <taxon>Peptoniphilaceae</taxon>
        <taxon>Anaerosphaera</taxon>
    </lineage>
</organism>
<evidence type="ECO:0000256" key="3">
    <source>
        <dbReference type="ARBA" id="ARBA00038412"/>
    </source>
</evidence>
<dbReference type="InterPro" id="IPR003615">
    <property type="entry name" value="HNH_nuc"/>
</dbReference>
<protein>
    <recommendedName>
        <fullName evidence="4">Putative HNH nuclease YajD</fullName>
    </recommendedName>
</protein>
<proteinExistence type="inferred from homology"/>
<dbReference type="GO" id="GO:0008270">
    <property type="term" value="F:zinc ion binding"/>
    <property type="evidence" value="ECO:0007669"/>
    <property type="project" value="InterPro"/>
</dbReference>
<dbReference type="PANTHER" id="PTHR41286">
    <property type="entry name" value="HNH NUCLEASE YAJD-RELATED"/>
    <property type="match status" value="1"/>
</dbReference>
<keyword evidence="2" id="KW-0378">Hydrolase</keyword>
<evidence type="ECO:0000256" key="1">
    <source>
        <dbReference type="ARBA" id="ARBA00022722"/>
    </source>
</evidence>
<comment type="similarity">
    <text evidence="3">Belongs to the HNH nuclease family.</text>
</comment>
<evidence type="ECO:0000313" key="6">
    <source>
        <dbReference type="EMBL" id="RVU55814.1"/>
    </source>
</evidence>
<reference evidence="6 7" key="1">
    <citation type="submission" date="2018-11" db="EMBL/GenBank/DDBJ databases">
        <title>Genome sequencing and assembly of Anaerosphaera sp. nov., GS7-6-2.</title>
        <authorList>
            <person name="Rettenmaier R."/>
            <person name="Liebl W."/>
            <person name="Zverlov V."/>
        </authorList>
    </citation>
    <scope>NUCLEOTIDE SEQUENCE [LARGE SCALE GENOMIC DNA]</scope>
    <source>
        <strain evidence="6 7">GS7-6-2</strain>
    </source>
</reference>
<dbReference type="OrthoDB" id="9779761at2"/>
<evidence type="ECO:0000313" key="7">
    <source>
        <dbReference type="Proteomes" id="UP000288812"/>
    </source>
</evidence>
<dbReference type="Proteomes" id="UP000288812">
    <property type="component" value="Unassembled WGS sequence"/>
</dbReference>
<dbReference type="CDD" id="cd00085">
    <property type="entry name" value="HNHc"/>
    <property type="match status" value="1"/>
</dbReference>
<dbReference type="Pfam" id="PF01844">
    <property type="entry name" value="HNH"/>
    <property type="match status" value="1"/>
</dbReference>
<sequence length="119" mass="14111">MPRKPKRPCSTPGCPNLTDGQYCEDHRVEERRRYDKYQRSSDVNKKYGRAWKRIRDRYVREHPLCEMCKEDGRLTPTDEVHHVLPVSHGGTHDRSNLMSLCKSCHNKIHLEIGDRQIRN</sequence>
<name>A0A437SAI0_9FIRM</name>
<dbReference type="GO" id="GO:0016787">
    <property type="term" value="F:hydrolase activity"/>
    <property type="evidence" value="ECO:0007669"/>
    <property type="project" value="UniProtKB-KW"/>
</dbReference>
<dbReference type="InterPro" id="IPR002711">
    <property type="entry name" value="HNH"/>
</dbReference>
<dbReference type="AlphaFoldDB" id="A0A437SAI0"/>
<dbReference type="EMBL" id="RLIH01000001">
    <property type="protein sequence ID" value="RVU55814.1"/>
    <property type="molecule type" value="Genomic_DNA"/>
</dbReference>
<dbReference type="SMART" id="SM00507">
    <property type="entry name" value="HNHc"/>
    <property type="match status" value="1"/>
</dbReference>
<dbReference type="GO" id="GO:0004519">
    <property type="term" value="F:endonuclease activity"/>
    <property type="evidence" value="ECO:0007669"/>
    <property type="project" value="UniProtKB-KW"/>
</dbReference>
<keyword evidence="6" id="KW-0255">Endonuclease</keyword>
<keyword evidence="7" id="KW-1185">Reference proteome</keyword>
<accession>A0A437SAI0</accession>